<dbReference type="Gene3D" id="1.10.246.10">
    <property type="match status" value="3"/>
</dbReference>
<dbReference type="InterPro" id="IPR045864">
    <property type="entry name" value="aa-tRNA-synth_II/BPL/LPL"/>
</dbReference>
<dbReference type="Gene3D" id="3.10.20.30">
    <property type="match status" value="1"/>
</dbReference>
<keyword evidence="8" id="KW-0067">ATP-binding</keyword>
<keyword evidence="10" id="KW-0030">Aminoacyl-tRNA synthetase</keyword>
<dbReference type="SUPFAM" id="SSF55681">
    <property type="entry name" value="Class II aaRS and biotin synthetases"/>
    <property type="match status" value="1"/>
</dbReference>
<dbReference type="InterPro" id="IPR012675">
    <property type="entry name" value="Beta-grasp_dom_sf"/>
</dbReference>
<keyword evidence="16" id="KW-1185">Reference proteome</keyword>
<dbReference type="SMART" id="SM00863">
    <property type="entry name" value="tRNA_SAD"/>
    <property type="match status" value="1"/>
</dbReference>
<dbReference type="CDD" id="cd01667">
    <property type="entry name" value="TGS_ThrRS"/>
    <property type="match status" value="1"/>
</dbReference>
<feature type="domain" description="Aminoacyl-transfer RNA synthetases class-II family profile" evidence="14">
    <location>
        <begin position="327"/>
        <end position="591"/>
    </location>
</feature>
<feature type="region of interest" description="Disordered" evidence="13">
    <location>
        <begin position="861"/>
        <end position="889"/>
    </location>
</feature>
<dbReference type="HAMAP" id="MF_00184">
    <property type="entry name" value="Thr_tRNA_synth"/>
    <property type="match status" value="1"/>
</dbReference>
<dbReference type="PROSITE" id="PS50862">
    <property type="entry name" value="AA_TRNA_LIGASE_II"/>
    <property type="match status" value="1"/>
</dbReference>
<keyword evidence="5 17" id="KW-0436">Ligase</keyword>
<dbReference type="Pfam" id="PF07973">
    <property type="entry name" value="tRNA_SAD"/>
    <property type="match status" value="1"/>
</dbReference>
<evidence type="ECO:0000256" key="13">
    <source>
        <dbReference type="SAM" id="MobiDB-lite"/>
    </source>
</evidence>
<name>A0ABM5F3Z2_9SAUR</name>
<dbReference type="SUPFAM" id="SSF55186">
    <property type="entry name" value="ThrRS/AlaRS common domain"/>
    <property type="match status" value="1"/>
</dbReference>
<feature type="compositionally biased region" description="Basic and acidic residues" evidence="13">
    <location>
        <begin position="667"/>
        <end position="679"/>
    </location>
</feature>
<dbReference type="EC" id="6.1.1.3" evidence="3"/>
<dbReference type="Gene3D" id="3.30.980.10">
    <property type="entry name" value="Threonyl-trna Synthetase, Chain A, domain 2"/>
    <property type="match status" value="1"/>
</dbReference>
<reference evidence="17" key="1">
    <citation type="submission" date="2025-08" db="UniProtKB">
        <authorList>
            <consortium name="RefSeq"/>
        </authorList>
    </citation>
    <scope>IDENTIFICATION</scope>
</reference>
<organism evidence="16 17">
    <name type="scientific">Pogona vitticeps</name>
    <name type="common">central bearded dragon</name>
    <dbReference type="NCBI Taxonomy" id="103695"/>
    <lineage>
        <taxon>Eukaryota</taxon>
        <taxon>Metazoa</taxon>
        <taxon>Chordata</taxon>
        <taxon>Craniata</taxon>
        <taxon>Vertebrata</taxon>
        <taxon>Euteleostomi</taxon>
        <taxon>Lepidosauria</taxon>
        <taxon>Squamata</taxon>
        <taxon>Bifurcata</taxon>
        <taxon>Unidentata</taxon>
        <taxon>Episquamata</taxon>
        <taxon>Toxicofera</taxon>
        <taxon>Iguania</taxon>
        <taxon>Acrodonta</taxon>
        <taxon>Agamidae</taxon>
        <taxon>Amphibolurinae</taxon>
        <taxon>Pogona</taxon>
    </lineage>
</organism>
<dbReference type="PANTHER" id="PTHR11451">
    <property type="entry name" value="THREONINE-TRNA LIGASE"/>
    <property type="match status" value="1"/>
</dbReference>
<dbReference type="InterPro" id="IPR004154">
    <property type="entry name" value="Anticodon-bd"/>
</dbReference>
<dbReference type="Gene3D" id="3.30.930.10">
    <property type="entry name" value="Bira Bifunctional Protein, Domain 2"/>
    <property type="match status" value="1"/>
</dbReference>
<dbReference type="InterPro" id="IPR008605">
    <property type="entry name" value="ECM1"/>
</dbReference>
<feature type="region of interest" description="Disordered" evidence="13">
    <location>
        <begin position="661"/>
        <end position="691"/>
    </location>
</feature>
<dbReference type="InterPro" id="IPR002314">
    <property type="entry name" value="aa-tRNA-synt_IIb"/>
</dbReference>
<dbReference type="Pfam" id="PF02824">
    <property type="entry name" value="TGS"/>
    <property type="match status" value="1"/>
</dbReference>
<dbReference type="PANTHER" id="PTHR11451:SF36">
    <property type="entry name" value="THREONINE--TRNA LIGASE 1, CYTOPLASMIC"/>
    <property type="match status" value="1"/>
</dbReference>
<dbReference type="SUPFAM" id="SSF52954">
    <property type="entry name" value="Class II aaRS ABD-related"/>
    <property type="match status" value="1"/>
</dbReference>
<evidence type="ECO:0000256" key="4">
    <source>
        <dbReference type="ARBA" id="ARBA00022525"/>
    </source>
</evidence>
<keyword evidence="6" id="KW-0677">Repeat</keyword>
<dbReference type="NCBIfam" id="TIGR00418">
    <property type="entry name" value="thrS"/>
    <property type="match status" value="1"/>
</dbReference>
<dbReference type="InterPro" id="IPR012947">
    <property type="entry name" value="tRNA_SAD"/>
</dbReference>
<evidence type="ECO:0000313" key="16">
    <source>
        <dbReference type="Proteomes" id="UP001652642"/>
    </source>
</evidence>
<evidence type="ECO:0000256" key="10">
    <source>
        <dbReference type="ARBA" id="ARBA00023146"/>
    </source>
</evidence>
<dbReference type="InterPro" id="IPR018163">
    <property type="entry name" value="Thr/Ala-tRNA-synth_IIc_edit"/>
</dbReference>
<keyword evidence="9" id="KW-0648">Protein biosynthesis</keyword>
<keyword evidence="7" id="KW-0547">Nucleotide-binding</keyword>
<evidence type="ECO:0000256" key="12">
    <source>
        <dbReference type="ARBA" id="ARBA00049515"/>
    </source>
</evidence>
<keyword evidence="4" id="KW-0964">Secreted</keyword>
<comment type="similarity">
    <text evidence="2">Belongs to the class-II aminoacyl-tRNA synthetase family.</text>
</comment>
<accession>A0ABM5F3Z2</accession>
<dbReference type="InterPro" id="IPR020858">
    <property type="entry name" value="Serum_albumin-like"/>
</dbReference>
<dbReference type="SUPFAM" id="SSF81271">
    <property type="entry name" value="TGS-like"/>
    <property type="match status" value="1"/>
</dbReference>
<evidence type="ECO:0000256" key="9">
    <source>
        <dbReference type="ARBA" id="ARBA00022917"/>
    </source>
</evidence>
<evidence type="ECO:0000256" key="1">
    <source>
        <dbReference type="ARBA" id="ARBA00004613"/>
    </source>
</evidence>
<dbReference type="InterPro" id="IPR036621">
    <property type="entry name" value="Anticodon-bd_dom_sf"/>
</dbReference>
<evidence type="ECO:0000256" key="6">
    <source>
        <dbReference type="ARBA" id="ARBA00022737"/>
    </source>
</evidence>
<evidence type="ECO:0000256" key="2">
    <source>
        <dbReference type="ARBA" id="ARBA00008226"/>
    </source>
</evidence>
<dbReference type="RefSeq" id="XP_072840128.1">
    <property type="nucleotide sequence ID" value="XM_072984027.1"/>
</dbReference>
<dbReference type="GeneID" id="110081517"/>
<dbReference type="CDD" id="cd00771">
    <property type="entry name" value="ThrRS_core"/>
    <property type="match status" value="1"/>
</dbReference>
<dbReference type="GO" id="GO:0016874">
    <property type="term" value="F:ligase activity"/>
    <property type="evidence" value="ECO:0007669"/>
    <property type="project" value="UniProtKB-KW"/>
</dbReference>
<feature type="domain" description="TGS" evidence="15">
    <location>
        <begin position="57"/>
        <end position="119"/>
    </location>
</feature>
<dbReference type="Pfam" id="PF00587">
    <property type="entry name" value="tRNA-synt_2b"/>
    <property type="match status" value="1"/>
</dbReference>
<dbReference type="InterPro" id="IPR004095">
    <property type="entry name" value="TGS"/>
</dbReference>
<evidence type="ECO:0000259" key="15">
    <source>
        <dbReference type="PROSITE" id="PS51880"/>
    </source>
</evidence>
<dbReference type="Gene3D" id="3.40.50.800">
    <property type="entry name" value="Anticodon-binding domain"/>
    <property type="match status" value="1"/>
</dbReference>
<dbReference type="InterPro" id="IPR002320">
    <property type="entry name" value="Thr-tRNA-ligase_IIa"/>
</dbReference>
<comment type="subcellular location">
    <subcellularLocation>
        <location evidence="1">Secreted</location>
    </subcellularLocation>
</comment>
<protein>
    <recommendedName>
        <fullName evidence="3">threonine--tRNA ligase</fullName>
        <ecNumber evidence="3">6.1.1.3</ecNumber>
    </recommendedName>
    <alternativeName>
        <fullName evidence="11">Threonyl-tRNA synthetase</fullName>
    </alternativeName>
</protein>
<evidence type="ECO:0000256" key="11">
    <source>
        <dbReference type="ARBA" id="ARBA00031900"/>
    </source>
</evidence>
<comment type="catalytic activity">
    <reaction evidence="12">
        <text>tRNA(Thr) + L-threonine + ATP = L-threonyl-tRNA(Thr) + AMP + diphosphate + H(+)</text>
        <dbReference type="Rhea" id="RHEA:24624"/>
        <dbReference type="Rhea" id="RHEA-COMP:9670"/>
        <dbReference type="Rhea" id="RHEA-COMP:9704"/>
        <dbReference type="ChEBI" id="CHEBI:15378"/>
        <dbReference type="ChEBI" id="CHEBI:30616"/>
        <dbReference type="ChEBI" id="CHEBI:33019"/>
        <dbReference type="ChEBI" id="CHEBI:57926"/>
        <dbReference type="ChEBI" id="CHEBI:78442"/>
        <dbReference type="ChEBI" id="CHEBI:78534"/>
        <dbReference type="ChEBI" id="CHEBI:456215"/>
        <dbReference type="EC" id="6.1.1.3"/>
    </reaction>
</comment>
<dbReference type="PRINTS" id="PR01047">
    <property type="entry name" value="TRNASYNTHTHR"/>
</dbReference>
<dbReference type="PROSITE" id="PS51880">
    <property type="entry name" value="TGS"/>
    <property type="match status" value="1"/>
</dbReference>
<dbReference type="InterPro" id="IPR033728">
    <property type="entry name" value="ThrRS_core"/>
</dbReference>
<sequence length="1133" mass="128546">MRILWPWMKVWAGKSRGCRSYRTGALPSHIAERLAFYERLKSATEERRAELAHRERRPIRVSLQDGKEVEGEAWTTTPFQVALQISRSLAKSAVIARVNGTLHDLDRPLEGDASLELLDFDSQDGQALFWHSSAHVLGAAAEHFYQTACLCHGPSTENGFFYDMYLDEQRTVSSKDLPALEEICRAMIEEKLPFERLEVSRKDLIELFKHNKFKLRIIEEKVKSLTATVYRCGTLVDLCRGPHLRHTGEIGALKLIKNSSAFWKGDPAQEPLQRIYGISFPSAERLAEWEQAQEEAAQRDHRRIGTLQELFFFHELSPGSCFFLPRGAHIYATLTDFIKSEYRKRGFSEVITPNIFNSKLWEMSGHWEHYEENMFSFRVENETFALKPMNCPAHCLMFGHRPRSWRELPLRLADFGVLHRKEPSGALSGLTRVCRFQQDDAHIFCSIDQLEGEIESCLDFLQSVYSVFGFTFQFYLSTRPKKFLGELHLWDRAEQLLEKSLQDFGRPWELNPGDGAFYGPKVDIQIKDALGRYHQCATIQLDFQMPIRFDLSYAGKDGGESERPVMIHRAVLGSVERMLAVLAENYGGKWPLWLSPFQIMVIPIGPDVVDYAREVQKLFQQEGFMADVDADPGTTLSRKIRKAQLAQYNFQFVVGRKEMSSRTVNIRSRDSRRHGDGGEKPPPPPSDDLQQEMMPDQVLLDFLFQHPIDDQALDGADVTGIVQTPLRPAFGPRGRRPGCHDDLLCTREPPVYKLDEFPPARPTVDNLANICAEGRKKASYGPWNLPQTGFSHLSRQGDALNALEDDLDRCCQLSEEEKLPCSSEAWSDALAQFCEAEFSTKTKPYHCCLLEGAPQERCFLREAPSPKDGSLRGQPSPGEKPGSCTDPSRCNTAELASPRSVPKISFPPGEPTDANILNICKLSKFRPRYPAARLPESHLGWVVLQARAVNRVEKAFKKCCRAKDVGCAHRGWETTLIQYCKQEFSVKTRPHMCCKEKQLDDRLACFAIQAPYPAYDKEVTTVNLAQITPSLLDSLCRPVSLLSKQKPIPALVQNITEPCCPLQAEQRTQCAQETKSQFIANICSSQKKTWKDPQKCCAREESQARDDCFNRNYLSDVAYAAVDQIFPPAEPAV</sequence>
<dbReference type="InterPro" id="IPR012676">
    <property type="entry name" value="TGS-like"/>
</dbReference>
<dbReference type="Pfam" id="PF03129">
    <property type="entry name" value="HGTP_anticodon"/>
    <property type="match status" value="1"/>
</dbReference>
<dbReference type="SUPFAM" id="SSF48552">
    <property type="entry name" value="Serum albumin-like"/>
    <property type="match status" value="3"/>
</dbReference>
<evidence type="ECO:0000256" key="8">
    <source>
        <dbReference type="ARBA" id="ARBA00022840"/>
    </source>
</evidence>
<evidence type="ECO:0000313" key="17">
    <source>
        <dbReference type="RefSeq" id="XP_072840128.1"/>
    </source>
</evidence>
<evidence type="ECO:0000256" key="3">
    <source>
        <dbReference type="ARBA" id="ARBA00013163"/>
    </source>
</evidence>
<dbReference type="CDD" id="cd00860">
    <property type="entry name" value="ThrRS_anticodon"/>
    <property type="match status" value="1"/>
</dbReference>
<evidence type="ECO:0000256" key="7">
    <source>
        <dbReference type="ARBA" id="ARBA00022741"/>
    </source>
</evidence>
<gene>
    <name evidence="17" type="primary">LOC110081517</name>
</gene>
<evidence type="ECO:0000259" key="14">
    <source>
        <dbReference type="PROSITE" id="PS50862"/>
    </source>
</evidence>
<dbReference type="Pfam" id="PF05782">
    <property type="entry name" value="ECM1"/>
    <property type="match status" value="1"/>
</dbReference>
<dbReference type="InterPro" id="IPR006195">
    <property type="entry name" value="aa-tRNA-synth_II"/>
</dbReference>
<dbReference type="Proteomes" id="UP001652642">
    <property type="component" value="Chromosome 15"/>
</dbReference>
<proteinExistence type="inferred from homology"/>
<evidence type="ECO:0000256" key="5">
    <source>
        <dbReference type="ARBA" id="ARBA00022598"/>
    </source>
</evidence>
<dbReference type="InterPro" id="IPR047246">
    <property type="entry name" value="ThrRS_anticodon"/>
</dbReference>